<dbReference type="Gene3D" id="3.30.930.30">
    <property type="match status" value="1"/>
</dbReference>
<dbReference type="RefSeq" id="WP_209688962.1">
    <property type="nucleotide sequence ID" value="NZ_JAGIPM010000001.1"/>
</dbReference>
<evidence type="ECO:0008006" key="4">
    <source>
        <dbReference type="Google" id="ProtNLM"/>
    </source>
</evidence>
<dbReference type="EMBL" id="JAVDSW010000001">
    <property type="protein sequence ID" value="MDR6702455.1"/>
    <property type="molecule type" value="Genomic_DNA"/>
</dbReference>
<sequence>MAFQFVRVELFSRKGKEGRGTGFVFDEVARVPSASIHVQEPDTPIVVHGLAPDALRELHDERAAEARTEVKGGKQRVVRQDQNTLAGVVLSYPVTMDEYRAKPEVVARVLDWERRSVAWLRSQFGDRLVSVVRHEDESHPHLHAYVLPDDPAMTAAHLHPGFRAKAAAKAAGAQPGEDDKALSKRADAAYKSAMRAWLDDYHAKVAQPCGMTRLGPGKRRLTREQWHQEKRQAEALRDTLAKAEALKAKGDAFITTTKEKADRIAGEAAAARAEAVKATEAAQATIVAARAAEKVARQRAETARAASERAERDTRAAKRLSGLGGLLRGLWDGLRKSNVAARIRKAVESELEELRRQVAAAAERATATDAARRETEARVRNLRQNLSDTGRQLAEARQEIAVLRPESAPDSAQAPARR</sequence>
<gene>
    <name evidence="2" type="ORF">J2W61_002283</name>
</gene>
<evidence type="ECO:0000313" key="3">
    <source>
        <dbReference type="Proteomes" id="UP001265315"/>
    </source>
</evidence>
<feature type="region of interest" description="Disordered" evidence="1">
    <location>
        <begin position="362"/>
        <end position="391"/>
    </location>
</feature>
<reference evidence="2" key="1">
    <citation type="submission" date="2023-07" db="EMBL/GenBank/DDBJ databases">
        <title>Sorghum-associated microbial communities from plants grown in Nebraska, USA.</title>
        <authorList>
            <person name="Schachtman D."/>
        </authorList>
    </citation>
    <scope>NUCLEOTIDE SEQUENCE</scope>
    <source>
        <strain evidence="2">1457</strain>
    </source>
</reference>
<comment type="caution">
    <text evidence="2">The sequence shown here is derived from an EMBL/GenBank/DDBJ whole genome shotgun (WGS) entry which is preliminary data.</text>
</comment>
<evidence type="ECO:0000313" key="2">
    <source>
        <dbReference type="EMBL" id="MDR6702455.1"/>
    </source>
</evidence>
<protein>
    <recommendedName>
        <fullName evidence="4">Mob protein</fullName>
    </recommendedName>
</protein>
<accession>A0AAW8LU11</accession>
<name>A0AAW8LU11_AGRTU</name>
<proteinExistence type="predicted"/>
<organism evidence="2 3">
    <name type="scientific">Agrobacterium tumefaciens</name>
    <dbReference type="NCBI Taxonomy" id="358"/>
    <lineage>
        <taxon>Bacteria</taxon>
        <taxon>Pseudomonadati</taxon>
        <taxon>Pseudomonadota</taxon>
        <taxon>Alphaproteobacteria</taxon>
        <taxon>Hyphomicrobiales</taxon>
        <taxon>Rhizobiaceae</taxon>
        <taxon>Rhizobium/Agrobacterium group</taxon>
        <taxon>Agrobacterium</taxon>
        <taxon>Agrobacterium tumefaciens complex</taxon>
    </lineage>
</organism>
<dbReference type="AlphaFoldDB" id="A0AAW8LU11"/>
<dbReference type="Proteomes" id="UP001265315">
    <property type="component" value="Unassembled WGS sequence"/>
</dbReference>
<evidence type="ECO:0000256" key="1">
    <source>
        <dbReference type="SAM" id="MobiDB-lite"/>
    </source>
</evidence>
<feature type="compositionally biased region" description="Basic and acidic residues" evidence="1">
    <location>
        <begin position="370"/>
        <end position="379"/>
    </location>
</feature>
<dbReference type="CDD" id="cd17242">
    <property type="entry name" value="MobM_relaxase"/>
    <property type="match status" value="1"/>
</dbReference>